<dbReference type="AlphaFoldDB" id="A0A5S3P1J4"/>
<dbReference type="InterPro" id="IPR002575">
    <property type="entry name" value="Aminoglycoside_PTrfase"/>
</dbReference>
<dbReference type="InterPro" id="IPR041726">
    <property type="entry name" value="ACAD10_11_N"/>
</dbReference>
<dbReference type="Gene3D" id="3.90.1200.10">
    <property type="match status" value="1"/>
</dbReference>
<dbReference type="OrthoDB" id="3806873at2"/>
<evidence type="ECO:0000313" key="2">
    <source>
        <dbReference type="EMBL" id="TMM46707.1"/>
    </source>
</evidence>
<name>A0A5S3P1J4_9SPHN</name>
<keyword evidence="2" id="KW-0808">Transferase</keyword>
<protein>
    <submittedName>
        <fullName evidence="2">Phosphotransferase family protein</fullName>
    </submittedName>
</protein>
<dbReference type="EMBL" id="VCAO01000006">
    <property type="protein sequence ID" value="TMM46707.1"/>
    <property type="molecule type" value="Genomic_DNA"/>
</dbReference>
<dbReference type="InterPro" id="IPR052898">
    <property type="entry name" value="ACAD10-like"/>
</dbReference>
<organism evidence="2 3">
    <name type="scientific">Qipengyuania marisflavi</name>
    <dbReference type="NCBI Taxonomy" id="2486356"/>
    <lineage>
        <taxon>Bacteria</taxon>
        <taxon>Pseudomonadati</taxon>
        <taxon>Pseudomonadota</taxon>
        <taxon>Alphaproteobacteria</taxon>
        <taxon>Sphingomonadales</taxon>
        <taxon>Erythrobacteraceae</taxon>
        <taxon>Qipengyuania</taxon>
    </lineage>
</organism>
<keyword evidence="3" id="KW-1185">Reference proteome</keyword>
<dbReference type="Gene3D" id="3.30.200.20">
    <property type="entry name" value="Phosphorylase Kinase, domain 1"/>
    <property type="match status" value="1"/>
</dbReference>
<reference evidence="2 3" key="1">
    <citation type="submission" date="2019-05" db="EMBL/GenBank/DDBJ databases">
        <title>Erythrobacter marisflavi sp. nov., isolated from isolated from water of an estuary environment.</title>
        <authorList>
            <person name="Yoon J.-H."/>
        </authorList>
    </citation>
    <scope>NUCLEOTIDE SEQUENCE [LARGE SCALE GENOMIC DNA]</scope>
    <source>
        <strain evidence="2 3">KEM-5</strain>
    </source>
</reference>
<dbReference type="GO" id="GO:0016740">
    <property type="term" value="F:transferase activity"/>
    <property type="evidence" value="ECO:0007669"/>
    <property type="project" value="UniProtKB-KW"/>
</dbReference>
<dbReference type="InterPro" id="IPR011009">
    <property type="entry name" value="Kinase-like_dom_sf"/>
</dbReference>
<dbReference type="SUPFAM" id="SSF56112">
    <property type="entry name" value="Protein kinase-like (PK-like)"/>
    <property type="match status" value="1"/>
</dbReference>
<dbReference type="RefSeq" id="WP_138618797.1">
    <property type="nucleotide sequence ID" value="NZ_VCAO01000006.1"/>
</dbReference>
<dbReference type="CDD" id="cd05154">
    <property type="entry name" value="ACAD10_11_N-like"/>
    <property type="match status" value="1"/>
</dbReference>
<sequence>MTQTGAPQIDYEKEMVGTVAVPERDRLDEAALTAWMEANVAGFAGPLTLSKFKGGQSNPTYRVDTPAQSYVLRRQPFGKLLPSAHAVDREYKVMAALGPNGFPVPKTYGLCEDPEVLGSMFFVMGLADGRSLWNGALPNSSKAERREIYHAMIDTMADLHLQKPGAIGLGDYGKPTDYCARQIARWSKQYKLSETEHIAKMERLIEWLPQTIPPQHESSVVHGDYRLDNMIFAPDANRVLAVLDWELSTLGDPIADFSYLMLNWFNPADGRAGLEGLDLEELGIPGVKEAVARYVARTGYPVPPMDWYFAYNLFRLAGIMQGIKKRVIDGTASSAHAKAMSERVYPLIERAYEFALAAGMDDAAPGA</sequence>
<feature type="domain" description="Aminoglycoside phosphotransferase" evidence="1">
    <location>
        <begin position="49"/>
        <end position="276"/>
    </location>
</feature>
<dbReference type="PANTHER" id="PTHR47829:SF3">
    <property type="entry name" value="AMINOGLYCOSIDE PHOSPHOTRANSFERASE DOMAIN-CONTAINING PROTEIN"/>
    <property type="match status" value="1"/>
</dbReference>
<comment type="caution">
    <text evidence="2">The sequence shown here is derived from an EMBL/GenBank/DDBJ whole genome shotgun (WGS) entry which is preliminary data.</text>
</comment>
<evidence type="ECO:0000259" key="1">
    <source>
        <dbReference type="Pfam" id="PF01636"/>
    </source>
</evidence>
<dbReference type="Pfam" id="PF01636">
    <property type="entry name" value="APH"/>
    <property type="match status" value="1"/>
</dbReference>
<dbReference type="PANTHER" id="PTHR47829">
    <property type="entry name" value="HYDROLASE, PUTATIVE (AFU_ORTHOLOGUE AFUA_1G12880)-RELATED"/>
    <property type="match status" value="1"/>
</dbReference>
<proteinExistence type="predicted"/>
<evidence type="ECO:0000313" key="3">
    <source>
        <dbReference type="Proteomes" id="UP000309668"/>
    </source>
</evidence>
<accession>A0A5S3P1J4</accession>
<dbReference type="Proteomes" id="UP000309668">
    <property type="component" value="Unassembled WGS sequence"/>
</dbReference>
<gene>
    <name evidence="2" type="ORF">FEV51_10770</name>
</gene>